<dbReference type="Gene3D" id="2.30.30.30">
    <property type="match status" value="1"/>
</dbReference>
<dbReference type="EMBL" id="LBWB01000018">
    <property type="protein sequence ID" value="KKR00043.1"/>
    <property type="molecule type" value="Genomic_DNA"/>
</dbReference>
<keyword evidence="3 4" id="KW-0804">Transcription</keyword>
<evidence type="ECO:0000256" key="2">
    <source>
        <dbReference type="ARBA" id="ARBA00023015"/>
    </source>
</evidence>
<gene>
    <name evidence="6" type="ORF">UT24_C0018G0025</name>
</gene>
<comment type="similarity">
    <text evidence="4">Belongs to the NusG family.</text>
</comment>
<dbReference type="InterPro" id="IPR036735">
    <property type="entry name" value="NGN_dom_sf"/>
</dbReference>
<dbReference type="GO" id="GO:0032784">
    <property type="term" value="P:regulation of DNA-templated transcription elongation"/>
    <property type="evidence" value="ECO:0007669"/>
    <property type="project" value="InterPro"/>
</dbReference>
<dbReference type="PANTHER" id="PTHR30265:SF4">
    <property type="entry name" value="KOW MOTIF FAMILY PROTEIN, EXPRESSED"/>
    <property type="match status" value="1"/>
</dbReference>
<comment type="caution">
    <text evidence="6">The sequence shown here is derived from an EMBL/GenBank/DDBJ whole genome shotgun (WGS) entry which is preliminary data.</text>
</comment>
<dbReference type="InterPro" id="IPR008991">
    <property type="entry name" value="Translation_prot_SH3-like_sf"/>
</dbReference>
<evidence type="ECO:0000313" key="6">
    <source>
        <dbReference type="EMBL" id="KKR00043.1"/>
    </source>
</evidence>
<dbReference type="AlphaFoldDB" id="A0A0G0M9V7"/>
<accession>A0A0G0M9V7</accession>
<dbReference type="GO" id="GO:0006353">
    <property type="term" value="P:DNA-templated transcription termination"/>
    <property type="evidence" value="ECO:0007669"/>
    <property type="project" value="UniProtKB-KW"/>
</dbReference>
<evidence type="ECO:0000256" key="3">
    <source>
        <dbReference type="ARBA" id="ARBA00023163"/>
    </source>
</evidence>
<name>A0A0G0M9V7_9BACT</name>
<dbReference type="InterPro" id="IPR015869">
    <property type="entry name" value="Transcrpt_antiterm_NusG_bac_CS"/>
</dbReference>
<comment type="function">
    <text evidence="4">Participates in transcription elongation, termination and antitermination.</text>
</comment>
<dbReference type="InterPro" id="IPR001062">
    <property type="entry name" value="Transcrpt_antiterm_NusG"/>
</dbReference>
<evidence type="ECO:0000256" key="1">
    <source>
        <dbReference type="ARBA" id="ARBA00022814"/>
    </source>
</evidence>
<dbReference type="Pfam" id="PF00467">
    <property type="entry name" value="KOW"/>
    <property type="match status" value="1"/>
</dbReference>
<dbReference type="STRING" id="1618574.UT24_C0018G0025"/>
<keyword evidence="2 4" id="KW-0805">Transcription regulation</keyword>
<dbReference type="InterPro" id="IPR014722">
    <property type="entry name" value="Rib_uL2_dom2"/>
</dbReference>
<dbReference type="InterPro" id="IPR006645">
    <property type="entry name" value="NGN-like_dom"/>
</dbReference>
<dbReference type="PANTHER" id="PTHR30265">
    <property type="entry name" value="RHO-INTERACTING TRANSCRIPTION TERMINATION FACTOR NUSG"/>
    <property type="match status" value="1"/>
</dbReference>
<dbReference type="InterPro" id="IPR043425">
    <property type="entry name" value="NusG-like"/>
</dbReference>
<feature type="domain" description="KOW" evidence="5">
    <location>
        <begin position="123"/>
        <end position="150"/>
    </location>
</feature>
<dbReference type="SUPFAM" id="SSF50104">
    <property type="entry name" value="Translation proteins SH3-like domain"/>
    <property type="match status" value="1"/>
</dbReference>
<dbReference type="SUPFAM" id="SSF82679">
    <property type="entry name" value="N-utilization substance G protein NusG, N-terminal domain"/>
    <property type="match status" value="1"/>
</dbReference>
<dbReference type="Proteomes" id="UP000033881">
    <property type="component" value="Unassembled WGS sequence"/>
</dbReference>
<dbReference type="SMART" id="SM00739">
    <property type="entry name" value="KOW"/>
    <property type="match status" value="1"/>
</dbReference>
<dbReference type="InterPro" id="IPR005824">
    <property type="entry name" value="KOW"/>
</dbReference>
<dbReference type="GO" id="GO:0006354">
    <property type="term" value="P:DNA-templated transcription elongation"/>
    <property type="evidence" value="ECO:0007669"/>
    <property type="project" value="InterPro"/>
</dbReference>
<proteinExistence type="inferred from homology"/>
<evidence type="ECO:0000256" key="4">
    <source>
        <dbReference type="RuleBase" id="RU000538"/>
    </source>
</evidence>
<dbReference type="Gene3D" id="3.30.70.940">
    <property type="entry name" value="NusG, N-terminal domain"/>
    <property type="match status" value="1"/>
</dbReference>
<dbReference type="GO" id="GO:0031564">
    <property type="term" value="P:transcription antitermination"/>
    <property type="evidence" value="ECO:0007669"/>
    <property type="project" value="UniProtKB-KW"/>
</dbReference>
<keyword evidence="4" id="KW-0806">Transcription termination</keyword>
<evidence type="ECO:0000259" key="5">
    <source>
        <dbReference type="SMART" id="SM00739"/>
    </source>
</evidence>
<evidence type="ECO:0000313" key="7">
    <source>
        <dbReference type="Proteomes" id="UP000033881"/>
    </source>
</evidence>
<dbReference type="PRINTS" id="PR00338">
    <property type="entry name" value="NUSGTNSCPFCT"/>
</dbReference>
<sequence>MQNEHTPGKWYLFYVGAGSSREEKAAKFLKQLLKASHVEEEISDIFLPKEETKTPDGKTKISNLYPGYIFLKIVNLPNVSAILHQVSKLRVGPSKDPYVPLEDHEIAGLMKIRYKPSTLKEDLFSDDDMVRITAGPFKEFSGKVIEVNSVKQAVKVLITIFGRETPVMLKFSEVEKTKQ</sequence>
<protein>
    <recommendedName>
        <fullName evidence="4">Transcription termination/antitermination protein NusG</fullName>
    </recommendedName>
</protein>
<dbReference type="Pfam" id="PF02357">
    <property type="entry name" value="NusG"/>
    <property type="match status" value="1"/>
</dbReference>
<dbReference type="PROSITE" id="PS01014">
    <property type="entry name" value="NUSG"/>
    <property type="match status" value="1"/>
</dbReference>
<reference evidence="6 7" key="1">
    <citation type="journal article" date="2015" name="Nature">
        <title>rRNA introns, odd ribosomes, and small enigmatic genomes across a large radiation of phyla.</title>
        <authorList>
            <person name="Brown C.T."/>
            <person name="Hug L.A."/>
            <person name="Thomas B.C."/>
            <person name="Sharon I."/>
            <person name="Castelle C.J."/>
            <person name="Singh A."/>
            <person name="Wilkins M.J."/>
            <person name="Williams K.H."/>
            <person name="Banfield J.F."/>
        </authorList>
    </citation>
    <scope>NUCLEOTIDE SEQUENCE [LARGE SCALE GENOMIC DNA]</scope>
</reference>
<keyword evidence="1 4" id="KW-0889">Transcription antitermination</keyword>
<organism evidence="6 7">
    <name type="scientific">Candidatus Woesebacteria bacterium GW2011_GWB1_39_12</name>
    <dbReference type="NCBI Taxonomy" id="1618574"/>
    <lineage>
        <taxon>Bacteria</taxon>
        <taxon>Candidatus Woeseibacteriota</taxon>
    </lineage>
</organism>
<dbReference type="CDD" id="cd06091">
    <property type="entry name" value="KOW_NusG"/>
    <property type="match status" value="1"/>
</dbReference>